<dbReference type="Gene3D" id="1.10.20.140">
    <property type="match status" value="1"/>
</dbReference>
<dbReference type="GO" id="GO:0006400">
    <property type="term" value="P:tRNA modification"/>
    <property type="evidence" value="ECO:0007669"/>
    <property type="project" value="TreeGrafter"/>
</dbReference>
<comment type="function">
    <text evidence="2 10 12">Catalyzes the transfer of a dimethylallyl group onto the adenine at position 37 in tRNAs that read codons beginning with uridine, leading to the formation of N6-(dimethylallyl)adenosine (i(6)A).</text>
</comment>
<dbReference type="RefSeq" id="WP_095130277.1">
    <property type="nucleotide sequence ID" value="NZ_NIBG01000001.1"/>
</dbReference>
<evidence type="ECO:0000256" key="8">
    <source>
        <dbReference type="ARBA" id="ARBA00022842"/>
    </source>
</evidence>
<dbReference type="Proteomes" id="UP000216024">
    <property type="component" value="Unassembled WGS sequence"/>
</dbReference>
<proteinExistence type="inferred from homology"/>
<dbReference type="InterPro" id="IPR039657">
    <property type="entry name" value="Dimethylallyltransferase"/>
</dbReference>
<comment type="catalytic activity">
    <reaction evidence="9 10 11">
        <text>adenosine(37) in tRNA + dimethylallyl diphosphate = N(6)-dimethylallyladenosine(37) in tRNA + diphosphate</text>
        <dbReference type="Rhea" id="RHEA:26482"/>
        <dbReference type="Rhea" id="RHEA-COMP:10162"/>
        <dbReference type="Rhea" id="RHEA-COMP:10375"/>
        <dbReference type="ChEBI" id="CHEBI:33019"/>
        <dbReference type="ChEBI" id="CHEBI:57623"/>
        <dbReference type="ChEBI" id="CHEBI:74411"/>
        <dbReference type="ChEBI" id="CHEBI:74415"/>
        <dbReference type="EC" id="2.5.1.75"/>
    </reaction>
</comment>
<name>A0A267MNF0_9FIRM</name>
<accession>A0A267MNF0</accession>
<comment type="caution">
    <text evidence="10">Lacks conserved residue(s) required for the propagation of feature annotation.</text>
</comment>
<evidence type="ECO:0000256" key="13">
    <source>
        <dbReference type="RuleBase" id="RU003785"/>
    </source>
</evidence>
<evidence type="ECO:0000256" key="1">
    <source>
        <dbReference type="ARBA" id="ARBA00001946"/>
    </source>
</evidence>
<dbReference type="AlphaFoldDB" id="A0A267MNF0"/>
<evidence type="ECO:0000256" key="11">
    <source>
        <dbReference type="RuleBase" id="RU003783"/>
    </source>
</evidence>
<dbReference type="GO" id="GO:0005524">
    <property type="term" value="F:ATP binding"/>
    <property type="evidence" value="ECO:0007669"/>
    <property type="project" value="UniProtKB-UniRule"/>
</dbReference>
<dbReference type="HAMAP" id="MF_00185">
    <property type="entry name" value="IPP_trans"/>
    <property type="match status" value="1"/>
</dbReference>
<keyword evidence="6 10" id="KW-0547">Nucleotide-binding</keyword>
<feature type="site" description="Interaction with substrate tRNA" evidence="10">
    <location>
        <position position="101"/>
    </location>
</feature>
<comment type="subunit">
    <text evidence="10">Monomer.</text>
</comment>
<feature type="region of interest" description="Interaction with substrate tRNA" evidence="10">
    <location>
        <begin position="35"/>
        <end position="38"/>
    </location>
</feature>
<evidence type="ECO:0000313" key="14">
    <source>
        <dbReference type="EMBL" id="PAB61141.1"/>
    </source>
</evidence>
<dbReference type="InterPro" id="IPR018022">
    <property type="entry name" value="IPT"/>
</dbReference>
<dbReference type="NCBIfam" id="TIGR00174">
    <property type="entry name" value="miaA"/>
    <property type="match status" value="1"/>
</dbReference>
<evidence type="ECO:0000256" key="9">
    <source>
        <dbReference type="ARBA" id="ARBA00049563"/>
    </source>
</evidence>
<dbReference type="InterPro" id="IPR027417">
    <property type="entry name" value="P-loop_NTPase"/>
</dbReference>
<keyword evidence="5 10" id="KW-0819">tRNA processing</keyword>
<sequence>MKKPLIIIVGPTAVGKTETSIEIAKELNCEIISADSMQIYKGMDIGSAKPTMEERQGIPHFLMDEVDPRVDYSVSDFQKAAKKYIDEIISRGKIPMIVGGTGLYVNSIIYNIDFSSTSQNKELREKLEAEAQEFGNEYVHNKLKEVDEEAAKRIHANNLKRVIRALEVYYESGDKIKEFKSNLVPNEEYDYCLIGLIRDREELYDRINQRVDILMEMGLLEEVKKLMKLDLDVDNISMKGLGYKEIIKYLKGEYTLEKAVDILKRDTRRYAKRQITWFKRYDEMQWFDINKYDGKEDLMEDIIKYIEGKLDLI</sequence>
<comment type="similarity">
    <text evidence="3 10 13">Belongs to the IPP transferase family.</text>
</comment>
<dbReference type="Gene3D" id="3.40.50.300">
    <property type="entry name" value="P-loop containing nucleotide triphosphate hydrolases"/>
    <property type="match status" value="1"/>
</dbReference>
<feature type="site" description="Interaction with substrate tRNA" evidence="10">
    <location>
        <position position="124"/>
    </location>
</feature>
<evidence type="ECO:0000256" key="7">
    <source>
        <dbReference type="ARBA" id="ARBA00022840"/>
    </source>
</evidence>
<dbReference type="PANTHER" id="PTHR11088">
    <property type="entry name" value="TRNA DIMETHYLALLYLTRANSFERASE"/>
    <property type="match status" value="1"/>
</dbReference>
<evidence type="ECO:0000256" key="5">
    <source>
        <dbReference type="ARBA" id="ARBA00022694"/>
    </source>
</evidence>
<comment type="cofactor">
    <cofactor evidence="1 10">
        <name>Mg(2+)</name>
        <dbReference type="ChEBI" id="CHEBI:18420"/>
    </cofactor>
</comment>
<dbReference type="PANTHER" id="PTHR11088:SF60">
    <property type="entry name" value="TRNA DIMETHYLALLYLTRANSFERASE"/>
    <property type="match status" value="1"/>
</dbReference>
<dbReference type="SUPFAM" id="SSF52540">
    <property type="entry name" value="P-loop containing nucleoside triphosphate hydrolases"/>
    <property type="match status" value="2"/>
</dbReference>
<organism evidence="14 15">
    <name type="scientific">Anaeromicrobium sediminis</name>
    <dbReference type="NCBI Taxonomy" id="1478221"/>
    <lineage>
        <taxon>Bacteria</taxon>
        <taxon>Bacillati</taxon>
        <taxon>Bacillota</taxon>
        <taxon>Clostridia</taxon>
        <taxon>Peptostreptococcales</taxon>
        <taxon>Thermotaleaceae</taxon>
        <taxon>Anaeromicrobium</taxon>
    </lineage>
</organism>
<evidence type="ECO:0000256" key="6">
    <source>
        <dbReference type="ARBA" id="ARBA00022741"/>
    </source>
</evidence>
<feature type="binding site" evidence="10">
    <location>
        <begin position="12"/>
        <end position="17"/>
    </location>
    <ligand>
        <name>substrate</name>
    </ligand>
</feature>
<dbReference type="Pfam" id="PF01715">
    <property type="entry name" value="IPPT"/>
    <property type="match status" value="1"/>
</dbReference>
<feature type="binding site" evidence="10">
    <location>
        <begin position="10"/>
        <end position="17"/>
    </location>
    <ligand>
        <name>ATP</name>
        <dbReference type="ChEBI" id="CHEBI:30616"/>
    </ligand>
</feature>
<evidence type="ECO:0000256" key="4">
    <source>
        <dbReference type="ARBA" id="ARBA00022679"/>
    </source>
</evidence>
<evidence type="ECO:0000313" key="15">
    <source>
        <dbReference type="Proteomes" id="UP000216024"/>
    </source>
</evidence>
<keyword evidence="4 10" id="KW-0808">Transferase</keyword>
<evidence type="ECO:0000256" key="10">
    <source>
        <dbReference type="HAMAP-Rule" id="MF_00185"/>
    </source>
</evidence>
<comment type="caution">
    <text evidence="14">The sequence shown here is derived from an EMBL/GenBank/DDBJ whole genome shotgun (WGS) entry which is preliminary data.</text>
</comment>
<evidence type="ECO:0000256" key="12">
    <source>
        <dbReference type="RuleBase" id="RU003784"/>
    </source>
</evidence>
<evidence type="ECO:0000256" key="3">
    <source>
        <dbReference type="ARBA" id="ARBA00005842"/>
    </source>
</evidence>
<protein>
    <recommendedName>
        <fullName evidence="10">tRNA dimethylallyltransferase</fullName>
        <ecNumber evidence="10">2.5.1.75</ecNumber>
    </recommendedName>
    <alternativeName>
        <fullName evidence="10">Dimethylallyl diphosphate:tRNA dimethylallyltransferase</fullName>
        <shortName evidence="10">DMAPP:tRNA dimethylallyltransferase</shortName>
        <shortName evidence="10">DMATase</shortName>
    </alternativeName>
    <alternativeName>
        <fullName evidence="10">Isopentenyl-diphosphate:tRNA isopentenyltransferase</fullName>
        <shortName evidence="10">IPP transferase</shortName>
        <shortName evidence="10">IPPT</shortName>
        <shortName evidence="10">IPTase</shortName>
    </alternativeName>
</protein>
<dbReference type="OrthoDB" id="9776390at2"/>
<keyword evidence="15" id="KW-1185">Reference proteome</keyword>
<gene>
    <name evidence="10" type="primary">miaA</name>
    <name evidence="14" type="ORF">CCE28_01575</name>
</gene>
<dbReference type="FunFam" id="1.10.20.140:FF:000001">
    <property type="entry name" value="tRNA dimethylallyltransferase"/>
    <property type="match status" value="1"/>
</dbReference>
<dbReference type="GO" id="GO:0052381">
    <property type="term" value="F:tRNA dimethylallyltransferase activity"/>
    <property type="evidence" value="ECO:0007669"/>
    <property type="project" value="UniProtKB-UniRule"/>
</dbReference>
<evidence type="ECO:0000256" key="2">
    <source>
        <dbReference type="ARBA" id="ARBA00003213"/>
    </source>
</evidence>
<dbReference type="EC" id="2.5.1.75" evidence="10"/>
<keyword evidence="8 10" id="KW-0460">Magnesium</keyword>
<keyword evidence="7 10" id="KW-0067">ATP-binding</keyword>
<dbReference type="EMBL" id="NIBG01000001">
    <property type="protein sequence ID" value="PAB61141.1"/>
    <property type="molecule type" value="Genomic_DNA"/>
</dbReference>
<reference evidence="14 15" key="1">
    <citation type="submission" date="2017-06" db="EMBL/GenBank/DDBJ databases">
        <title>Draft genome sequence of anaerobic fermentative bacterium Anaeromicrobium sediminis DY2726D isolated from West Pacific Ocean sediments.</title>
        <authorList>
            <person name="Zeng X."/>
        </authorList>
    </citation>
    <scope>NUCLEOTIDE SEQUENCE [LARGE SCALE GENOMIC DNA]</scope>
    <source>
        <strain evidence="14 15">DY2726D</strain>
    </source>
</reference>